<dbReference type="OrthoDB" id="344220at2759"/>
<organism evidence="10 17">
    <name type="scientific">Rotaria sordida</name>
    <dbReference type="NCBI Taxonomy" id="392033"/>
    <lineage>
        <taxon>Eukaryota</taxon>
        <taxon>Metazoa</taxon>
        <taxon>Spiralia</taxon>
        <taxon>Gnathifera</taxon>
        <taxon>Rotifera</taxon>
        <taxon>Eurotatoria</taxon>
        <taxon>Bdelloidea</taxon>
        <taxon>Philodinida</taxon>
        <taxon>Philodinidae</taxon>
        <taxon>Rotaria</taxon>
    </lineage>
</organism>
<dbReference type="EMBL" id="CAJNOL010001253">
    <property type="protein sequence ID" value="CAF1322544.1"/>
    <property type="molecule type" value="Genomic_DNA"/>
</dbReference>
<dbReference type="AlphaFoldDB" id="A0A814ZSD9"/>
<keyword evidence="4 6" id="KW-0804">Transcription</keyword>
<feature type="region of interest" description="Disordered" evidence="7">
    <location>
        <begin position="191"/>
        <end position="252"/>
    </location>
</feature>
<comment type="caution">
    <text evidence="10">The sequence shown here is derived from an EMBL/GenBank/DDBJ whole genome shotgun (WGS) entry which is preliminary data.</text>
</comment>
<name>A0A814ZSD9_9BILA</name>
<protein>
    <recommendedName>
        <fullName evidence="6">Mediator of RNA polymerase II transcription subunit 6</fullName>
    </recommendedName>
    <alternativeName>
        <fullName evidence="6">Mediator complex subunit 6</fullName>
    </alternativeName>
</protein>
<dbReference type="EMBL" id="CAJOAX010001428">
    <property type="protein sequence ID" value="CAF3714711.1"/>
    <property type="molecule type" value="Genomic_DNA"/>
</dbReference>
<dbReference type="Proteomes" id="UP000663870">
    <property type="component" value="Unassembled WGS sequence"/>
</dbReference>
<comment type="function">
    <text evidence="6">Component of the Mediator complex, a coactivator involved in the regulated transcription of nearly all RNA polymerase II-dependent genes. Mediator functions as a bridge to convey information from gene-specific regulatory proteins to the basal RNA polymerase II transcription machinery. Mediator is recruited to promoters by direct interactions with regulatory proteins and serves as a scaffold for the assembly of a functional preinitiation complex with RNA polymerase II and the general transcription factors.</text>
</comment>
<dbReference type="EMBL" id="CAJNOL010001251">
    <property type="protein sequence ID" value="CAF1322068.1"/>
    <property type="molecule type" value="Genomic_DNA"/>
</dbReference>
<gene>
    <name evidence="6" type="primary">MED6</name>
    <name evidence="13" type="ORF">FNK824_LOCUS5293</name>
    <name evidence="15" type="ORF">JBS370_LOCUS27278</name>
    <name evidence="11" type="ORF">JXQ802_LOCUS30595</name>
    <name evidence="12" type="ORF">JXQ802_LOCUS30621</name>
    <name evidence="14" type="ORF">OTI717_LOCUS13427</name>
    <name evidence="8" type="ORF">PYM288_LOCUS19606</name>
    <name evidence="10" type="ORF">RFH988_LOCUS27013</name>
    <name evidence="9" type="ORF">ZHD862_LOCUS23313</name>
</gene>
<evidence type="ECO:0000313" key="13">
    <source>
        <dbReference type="EMBL" id="CAF3638165.1"/>
    </source>
</evidence>
<dbReference type="EMBL" id="CAJOBE010000417">
    <property type="protein sequence ID" value="CAF3638165.1"/>
    <property type="molecule type" value="Genomic_DNA"/>
</dbReference>
<evidence type="ECO:0000313" key="14">
    <source>
        <dbReference type="EMBL" id="CAF3714711.1"/>
    </source>
</evidence>
<evidence type="ECO:0000256" key="5">
    <source>
        <dbReference type="ARBA" id="ARBA00023242"/>
    </source>
</evidence>
<evidence type="ECO:0000313" key="9">
    <source>
        <dbReference type="EMBL" id="CAF1210043.1"/>
    </source>
</evidence>
<keyword evidence="6" id="KW-0010">Activator</keyword>
<reference evidence="10" key="1">
    <citation type="submission" date="2021-02" db="EMBL/GenBank/DDBJ databases">
        <authorList>
            <person name="Nowell W R."/>
        </authorList>
    </citation>
    <scope>NUCLEOTIDE SEQUENCE</scope>
</reference>
<proteinExistence type="inferred from homology"/>
<dbReference type="PANTHER" id="PTHR13104">
    <property type="entry name" value="MED-6-RELATED"/>
    <property type="match status" value="1"/>
</dbReference>
<keyword evidence="5 6" id="KW-0539">Nucleus</keyword>
<dbReference type="InterPro" id="IPR038566">
    <property type="entry name" value="Mediator_Med6_sf"/>
</dbReference>
<dbReference type="Proteomes" id="UP000663882">
    <property type="component" value="Unassembled WGS sequence"/>
</dbReference>
<evidence type="ECO:0000256" key="2">
    <source>
        <dbReference type="ARBA" id="ARBA00007526"/>
    </source>
</evidence>
<evidence type="ECO:0000313" key="8">
    <source>
        <dbReference type="EMBL" id="CAF1099726.1"/>
    </source>
</evidence>
<dbReference type="GO" id="GO:0006357">
    <property type="term" value="P:regulation of transcription by RNA polymerase II"/>
    <property type="evidence" value="ECO:0007669"/>
    <property type="project" value="InterPro"/>
</dbReference>
<dbReference type="EMBL" id="CAJOBD010005081">
    <property type="protein sequence ID" value="CAF4018819.1"/>
    <property type="molecule type" value="Genomic_DNA"/>
</dbReference>
<dbReference type="Proteomes" id="UP000663823">
    <property type="component" value="Unassembled WGS sequence"/>
</dbReference>
<evidence type="ECO:0000313" key="16">
    <source>
        <dbReference type="Proteomes" id="UP000663870"/>
    </source>
</evidence>
<dbReference type="Proteomes" id="UP000663836">
    <property type="component" value="Unassembled WGS sequence"/>
</dbReference>
<evidence type="ECO:0000256" key="1">
    <source>
        <dbReference type="ARBA" id="ARBA00004123"/>
    </source>
</evidence>
<feature type="compositionally biased region" description="Basic and acidic residues" evidence="7">
    <location>
        <begin position="241"/>
        <end position="252"/>
    </location>
</feature>
<evidence type="ECO:0000313" key="12">
    <source>
        <dbReference type="EMBL" id="CAF1322544.1"/>
    </source>
</evidence>
<dbReference type="Proteomes" id="UP000663874">
    <property type="component" value="Unassembled WGS sequence"/>
</dbReference>
<dbReference type="Pfam" id="PF04934">
    <property type="entry name" value="Med6"/>
    <property type="match status" value="1"/>
</dbReference>
<keyword evidence="3 6" id="KW-0805">Transcription regulation</keyword>
<dbReference type="EMBL" id="CAJNOO010002228">
    <property type="protein sequence ID" value="CAF1247812.1"/>
    <property type="molecule type" value="Genomic_DNA"/>
</dbReference>
<evidence type="ECO:0000256" key="4">
    <source>
        <dbReference type="ARBA" id="ARBA00023163"/>
    </source>
</evidence>
<feature type="compositionally biased region" description="Low complexity" evidence="7">
    <location>
        <begin position="197"/>
        <end position="208"/>
    </location>
</feature>
<evidence type="ECO:0000256" key="6">
    <source>
        <dbReference type="RuleBase" id="RU364143"/>
    </source>
</evidence>
<evidence type="ECO:0000313" key="11">
    <source>
        <dbReference type="EMBL" id="CAF1322068.1"/>
    </source>
</evidence>
<comment type="similarity">
    <text evidence="2 6">Belongs to the Mediator complex subunit 6 family.</text>
</comment>
<dbReference type="EMBL" id="CAJNOT010001508">
    <property type="protein sequence ID" value="CAF1210043.1"/>
    <property type="molecule type" value="Genomic_DNA"/>
</dbReference>
<dbReference type="GO" id="GO:0016592">
    <property type="term" value="C:mediator complex"/>
    <property type="evidence" value="ECO:0007669"/>
    <property type="project" value="InterPro"/>
</dbReference>
<accession>A0A814ZSD9</accession>
<evidence type="ECO:0000313" key="15">
    <source>
        <dbReference type="EMBL" id="CAF4018819.1"/>
    </source>
</evidence>
<evidence type="ECO:0000256" key="3">
    <source>
        <dbReference type="ARBA" id="ARBA00023015"/>
    </source>
</evidence>
<keyword evidence="16" id="KW-1185">Reference proteome</keyword>
<dbReference type="GO" id="GO:0003712">
    <property type="term" value="F:transcription coregulator activity"/>
    <property type="evidence" value="ECO:0007669"/>
    <property type="project" value="InterPro"/>
</dbReference>
<sequence length="252" mass="28937">MDLSKESLLNLNWSDLSWFQHFNTELSEETALAYFCQIGNPFYDRSSLNEQIYTRNLPVEAMLNATGIEYALIHRQDPVLYIIRKHFREGPNELRPLQEYYILAPGHIYQAPDAASVISHRLLTAVHHFGKAFDEASQRAAYHPSSGYYWKTNNSSDELIKKDSSKDKALTNTQRIRFDTIFHNYHERFRPRIPAGTTTQTAIPPSTTNNETTAIAGGDTNLPRKEERTPSDSQSTTSERPMIEVKKQKTQK</sequence>
<comment type="subcellular location">
    <subcellularLocation>
        <location evidence="1 6">Nucleus</location>
    </subcellularLocation>
</comment>
<dbReference type="InterPro" id="IPR007018">
    <property type="entry name" value="Mediator_Med6"/>
</dbReference>
<evidence type="ECO:0000256" key="7">
    <source>
        <dbReference type="SAM" id="MobiDB-lite"/>
    </source>
</evidence>
<dbReference type="EMBL" id="CAJNOH010000667">
    <property type="protein sequence ID" value="CAF1099726.1"/>
    <property type="molecule type" value="Genomic_DNA"/>
</dbReference>
<dbReference type="Proteomes" id="UP000663854">
    <property type="component" value="Unassembled WGS sequence"/>
</dbReference>
<dbReference type="Proteomes" id="UP000663864">
    <property type="component" value="Unassembled WGS sequence"/>
</dbReference>
<evidence type="ECO:0000313" key="10">
    <source>
        <dbReference type="EMBL" id="CAF1247812.1"/>
    </source>
</evidence>
<dbReference type="Gene3D" id="3.10.450.580">
    <property type="entry name" value="Mediator complex, subunit Med6"/>
    <property type="match status" value="1"/>
</dbReference>
<comment type="subunit">
    <text evidence="6">Component of the Mediator complex.</text>
</comment>
<evidence type="ECO:0000313" key="17">
    <source>
        <dbReference type="Proteomes" id="UP000663882"/>
    </source>
</evidence>